<dbReference type="InterPro" id="IPR000683">
    <property type="entry name" value="Gfo/Idh/MocA-like_OxRdtase_N"/>
</dbReference>
<dbReference type="SUPFAM" id="SSF51735">
    <property type="entry name" value="NAD(P)-binding Rossmann-fold domains"/>
    <property type="match status" value="1"/>
</dbReference>
<dbReference type="Gene3D" id="3.40.50.720">
    <property type="entry name" value="NAD(P)-binding Rossmann-like Domain"/>
    <property type="match status" value="1"/>
</dbReference>
<dbReference type="GO" id="GO:0000166">
    <property type="term" value="F:nucleotide binding"/>
    <property type="evidence" value="ECO:0007669"/>
    <property type="project" value="InterPro"/>
</dbReference>
<dbReference type="PANTHER" id="PTHR22604">
    <property type="entry name" value="OXIDOREDUCTASES"/>
    <property type="match status" value="1"/>
</dbReference>
<dbReference type="OrthoDB" id="9815825at2"/>
<evidence type="ECO:0000256" key="2">
    <source>
        <dbReference type="ARBA" id="ARBA00023002"/>
    </source>
</evidence>
<dbReference type="GO" id="GO:0016491">
    <property type="term" value="F:oxidoreductase activity"/>
    <property type="evidence" value="ECO:0007669"/>
    <property type="project" value="UniProtKB-KW"/>
</dbReference>
<sequence length="330" mass="36172">MKTLKLGVLGASRHFITRVLPALQKSEFIAVYGIASRDGEKARETAARYGIPHHFASYEGLLQDPAVDFVYIPLPNDLHAEWIRRSADSGKHIICEKPLAMNAPEAAAAIAYAREKGVQIMEAFMYRLHPQWQRVLELVRFEEIGRISAIHTIFSYANNDPKNIRNIRANGGGALYDIGCYAVSTARFVMQAEPSRVFCAMNVDPQFQTDVLTNGVLDFGTARALFSVSTQSFPQQRVQVFGTGGSITVEIPFNMPADVPAKVTVQTGVATRILEIGPADQYRLEFEAFGQAIANGAALPIPAEDAVNNMKVLDALFRSAASGQWETLPG</sequence>
<evidence type="ECO:0000259" key="3">
    <source>
        <dbReference type="Pfam" id="PF01408"/>
    </source>
</evidence>
<dbReference type="InterPro" id="IPR055170">
    <property type="entry name" value="GFO_IDH_MocA-like_dom"/>
</dbReference>
<evidence type="ECO:0000259" key="4">
    <source>
        <dbReference type="Pfam" id="PF22725"/>
    </source>
</evidence>
<feature type="domain" description="Gfo/Idh/MocA-like oxidoreductase N-terminal" evidence="3">
    <location>
        <begin position="5"/>
        <end position="123"/>
    </location>
</feature>
<accession>A0A4R1RXV6</accession>
<dbReference type="InterPro" id="IPR036291">
    <property type="entry name" value="NAD(P)-bd_dom_sf"/>
</dbReference>
<comment type="caution">
    <text evidence="5">The sequence shown here is derived from an EMBL/GenBank/DDBJ whole genome shotgun (WGS) entry which is preliminary data.</text>
</comment>
<name>A0A4R1RXV6_HYDET</name>
<dbReference type="PANTHER" id="PTHR22604:SF105">
    <property type="entry name" value="TRANS-1,2-DIHYDROBENZENE-1,2-DIOL DEHYDROGENASE"/>
    <property type="match status" value="1"/>
</dbReference>
<evidence type="ECO:0000313" key="5">
    <source>
        <dbReference type="EMBL" id="TCL71593.1"/>
    </source>
</evidence>
<keyword evidence="2" id="KW-0560">Oxidoreductase</keyword>
<protein>
    <submittedName>
        <fullName evidence="5">Putative dehydrogenase</fullName>
    </submittedName>
</protein>
<feature type="domain" description="GFO/IDH/MocA-like oxidoreductase" evidence="4">
    <location>
        <begin position="132"/>
        <end position="247"/>
    </location>
</feature>
<dbReference type="Proteomes" id="UP000295008">
    <property type="component" value="Unassembled WGS sequence"/>
</dbReference>
<dbReference type="Pfam" id="PF22725">
    <property type="entry name" value="GFO_IDH_MocA_C3"/>
    <property type="match status" value="1"/>
</dbReference>
<dbReference type="EMBL" id="SLUN01000007">
    <property type="protein sequence ID" value="TCL71593.1"/>
    <property type="molecule type" value="Genomic_DNA"/>
</dbReference>
<evidence type="ECO:0000313" key="6">
    <source>
        <dbReference type="Proteomes" id="UP000295008"/>
    </source>
</evidence>
<dbReference type="Gene3D" id="3.30.360.10">
    <property type="entry name" value="Dihydrodipicolinate Reductase, domain 2"/>
    <property type="match status" value="1"/>
</dbReference>
<evidence type="ECO:0000256" key="1">
    <source>
        <dbReference type="ARBA" id="ARBA00010928"/>
    </source>
</evidence>
<keyword evidence="6" id="KW-1185">Reference proteome</keyword>
<dbReference type="InterPro" id="IPR050984">
    <property type="entry name" value="Gfo/Idh/MocA_domain"/>
</dbReference>
<proteinExistence type="inferred from homology"/>
<reference evidence="5 6" key="1">
    <citation type="submission" date="2019-03" db="EMBL/GenBank/DDBJ databases">
        <title>Genomic Encyclopedia of Type Strains, Phase IV (KMG-IV): sequencing the most valuable type-strain genomes for metagenomic binning, comparative biology and taxonomic classification.</title>
        <authorList>
            <person name="Goeker M."/>
        </authorList>
    </citation>
    <scope>NUCLEOTIDE SEQUENCE [LARGE SCALE GENOMIC DNA]</scope>
    <source>
        <strain evidence="5 6">LX-B</strain>
    </source>
</reference>
<organism evidence="5 6">
    <name type="scientific">Hydrogenispora ethanolica</name>
    <dbReference type="NCBI Taxonomy" id="1082276"/>
    <lineage>
        <taxon>Bacteria</taxon>
        <taxon>Bacillati</taxon>
        <taxon>Bacillota</taxon>
        <taxon>Hydrogenispora</taxon>
    </lineage>
</organism>
<dbReference type="RefSeq" id="WP_132013739.1">
    <property type="nucleotide sequence ID" value="NZ_SLUN01000007.1"/>
</dbReference>
<dbReference type="Pfam" id="PF01408">
    <property type="entry name" value="GFO_IDH_MocA"/>
    <property type="match status" value="1"/>
</dbReference>
<comment type="similarity">
    <text evidence="1">Belongs to the Gfo/Idh/MocA family.</text>
</comment>
<dbReference type="AlphaFoldDB" id="A0A4R1RXV6"/>
<gene>
    <name evidence="5" type="ORF">EDC14_100755</name>
</gene>
<dbReference type="SUPFAM" id="SSF55347">
    <property type="entry name" value="Glyceraldehyde-3-phosphate dehydrogenase-like, C-terminal domain"/>
    <property type="match status" value="1"/>
</dbReference>